<dbReference type="OrthoDB" id="5376140at2759"/>
<keyword evidence="12" id="KW-1185">Reference proteome</keyword>
<dbReference type="PANTHER" id="PTHR10629">
    <property type="entry name" value="CYTOSINE-SPECIFIC METHYLTRANSFERASE"/>
    <property type="match status" value="1"/>
</dbReference>
<dbReference type="Gene3D" id="3.40.50.150">
    <property type="entry name" value="Vaccinia Virus protein VP39"/>
    <property type="match status" value="1"/>
</dbReference>
<evidence type="ECO:0000256" key="3">
    <source>
        <dbReference type="ARBA" id="ARBA00022603"/>
    </source>
</evidence>
<dbReference type="AlphaFoldDB" id="A0A6A6WEU8"/>
<dbReference type="GO" id="GO:0003886">
    <property type="term" value="F:DNA (cytosine-5-)-methyltransferase activity"/>
    <property type="evidence" value="ECO:0007669"/>
    <property type="project" value="UniProtKB-EC"/>
</dbReference>
<evidence type="ECO:0000256" key="9">
    <source>
        <dbReference type="SAM" id="MobiDB-lite"/>
    </source>
</evidence>
<gene>
    <name evidence="11" type="ORF">EJ05DRAFT_474016</name>
</gene>
<dbReference type="GO" id="GO:0044027">
    <property type="term" value="P:negative regulation of gene expression via chromosomal CpG island methylation"/>
    <property type="evidence" value="ECO:0007669"/>
    <property type="project" value="TreeGrafter"/>
</dbReference>
<evidence type="ECO:0000256" key="4">
    <source>
        <dbReference type="ARBA" id="ARBA00022679"/>
    </source>
</evidence>
<dbReference type="EMBL" id="ML996568">
    <property type="protein sequence ID" value="KAF2760107.1"/>
    <property type="molecule type" value="Genomic_DNA"/>
</dbReference>
<feature type="active site" evidence="8">
    <location>
        <position position="689"/>
    </location>
</feature>
<dbReference type="InterPro" id="IPR057215">
    <property type="entry name" value="DUF7893"/>
</dbReference>
<keyword evidence="3 8" id="KW-0489">Methyltransferase</keyword>
<dbReference type="GeneID" id="54484566"/>
<proteinExistence type="inferred from homology"/>
<evidence type="ECO:0000256" key="5">
    <source>
        <dbReference type="ARBA" id="ARBA00022691"/>
    </source>
</evidence>
<dbReference type="Pfam" id="PF00145">
    <property type="entry name" value="DNA_methylase"/>
    <property type="match status" value="1"/>
</dbReference>
<dbReference type="InterPro" id="IPR029063">
    <property type="entry name" value="SAM-dependent_MTases_sf"/>
</dbReference>
<feature type="region of interest" description="Disordered" evidence="9">
    <location>
        <begin position="1066"/>
        <end position="1090"/>
    </location>
</feature>
<protein>
    <recommendedName>
        <fullName evidence="2">DNA (cytosine-5-)-methyltransferase</fullName>
        <ecNumber evidence="2">2.1.1.37</ecNumber>
    </recommendedName>
</protein>
<sequence length="1159" mass="130728">MCPKSKYRGWTPPLPVSKEATALTELCHDRGGLASLTDHTTLELTEFSIYRPDHSAIHPAELEPLHILRVKDGVNELLFDGVISCGKERRYVKGVSFSIRAVEGYGDLTRHSVDDSVYIQTIQAKACNVWYRLQIPSPEYRFYHETFLWIANLGKHVIDYLESHEYEDVSLMHFRREFYDWMVSQHGEIPQFRAWLSEYGKTDYRIPINAYSDWLWNEAVDIEPENANKRLWTEILPERLSAIESNIVPSARPEHTKVTPFAYRCFKNAYFAEFLQPTEAVPDVLNSKMLRAKQLGFANDSGKYARETPTGVTIEKEQIRVGDVVGTHQDGGGRWDRSTATWFAFVQNIRTVRRRLVLDVIWIYHPVDILFVDYPIKNELFFSTDCNCNEAPFYAEEVTCKIDVLWHPKSVQTKRYFIRQKFDIHNEAFVSFKNSDRICQCRKEKERLSVYTKITSEYCLGDTVLVACNSDSNRESQEPLENQESRLEPVAIESFDDETEMVLVRRFLRRQEVSVPGERARSFPIQANEVVVSKELLNVKAEDIIRRCHVRKFPLETINASEIPTPYDRNGVGDCFYVASETSPYNYKEGPEFGSIGSQSLPGISLFCGGGSFDRGLEEGGATHTRYAIDYETKALHTYLANLTLEDEIQLYLGSVNTYLADALAGKGRKSRLIAKIGDIDFFCAGSPCVGFSTAQLNKHSPSSKQNASLVASVLSYIDLYRPRYGVLENVVPMASTSKDLKVPSIFSQLFFSVVALGYQVQCYILDAWSCGDPQSRSRLFITFAAPGLTLPRVPQLTHSHYRGQRNVGLGVYANGQKFCARRWEPTPFKFTSAKEATRHLPDIGNGRIGFCMSHPDHRLVTQLKLLKRVQISMIPTTPFGSCLASAMKLGLIPEPQINIIKNSTLRRQAENSKAFARVNPDKLFSTVMTRQACDDAHGGASLHWDQHRLLTVEEAKIAQGIPANEVIIGRPAMQYKIIGNGVARGVSVAIGLTFREAYAANGPDFPVPLSRLQHGSKVTMSTETTVTRTRVTESNAISTKKTSSYSLVIERETVPTVNLRAISETPSASTISPGKETNQNAHSTRTSSPKRVLVNMLDRLDSTSIAQDEGFDSRATELFMGSYLPGNVLPSAVGRRRLSHVEIIQHSERERKKVRREG</sequence>
<evidence type="ECO:0000313" key="11">
    <source>
        <dbReference type="EMBL" id="KAF2760107.1"/>
    </source>
</evidence>
<dbReference type="InterPro" id="IPR001025">
    <property type="entry name" value="BAH_dom"/>
</dbReference>
<dbReference type="Gene3D" id="2.30.30.490">
    <property type="match status" value="2"/>
</dbReference>
<comment type="subcellular location">
    <subcellularLocation>
        <location evidence="1">Nucleus</location>
    </subcellularLocation>
</comment>
<name>A0A6A6WEU8_9PEZI</name>
<dbReference type="Pfam" id="PF25423">
    <property type="entry name" value="DUF7893"/>
    <property type="match status" value="1"/>
</dbReference>
<accession>A0A6A6WEU8</accession>
<dbReference type="GO" id="GO:0005634">
    <property type="term" value="C:nucleus"/>
    <property type="evidence" value="ECO:0007669"/>
    <property type="project" value="UniProtKB-SubCell"/>
</dbReference>
<feature type="domain" description="BAH" evidence="10">
    <location>
        <begin position="456"/>
        <end position="593"/>
    </location>
</feature>
<evidence type="ECO:0000256" key="7">
    <source>
        <dbReference type="ARBA" id="ARBA00023242"/>
    </source>
</evidence>
<dbReference type="RefSeq" id="XP_033602558.1">
    <property type="nucleotide sequence ID" value="XM_033743512.1"/>
</dbReference>
<dbReference type="GO" id="GO:0003677">
    <property type="term" value="F:DNA binding"/>
    <property type="evidence" value="ECO:0007669"/>
    <property type="project" value="UniProtKB-KW"/>
</dbReference>
<keyword evidence="7" id="KW-0539">Nucleus</keyword>
<dbReference type="InterPro" id="IPR050390">
    <property type="entry name" value="C5-Methyltransferase"/>
</dbReference>
<dbReference type="PROSITE" id="PS51038">
    <property type="entry name" value="BAH"/>
    <property type="match status" value="1"/>
</dbReference>
<evidence type="ECO:0000256" key="6">
    <source>
        <dbReference type="ARBA" id="ARBA00023125"/>
    </source>
</evidence>
<keyword evidence="5 8" id="KW-0949">S-adenosyl-L-methionine</keyword>
<dbReference type="PANTHER" id="PTHR10629:SF54">
    <property type="entry name" value="DNA METHYLTRANSFERASE DIM-2"/>
    <property type="match status" value="1"/>
</dbReference>
<dbReference type="SUPFAM" id="SSF53335">
    <property type="entry name" value="S-adenosyl-L-methionine-dependent methyltransferases"/>
    <property type="match status" value="1"/>
</dbReference>
<dbReference type="PRINTS" id="PR00105">
    <property type="entry name" value="C5METTRFRASE"/>
</dbReference>
<dbReference type="PROSITE" id="PS51679">
    <property type="entry name" value="SAM_MT_C5"/>
    <property type="match status" value="1"/>
</dbReference>
<dbReference type="GO" id="GO:0032259">
    <property type="term" value="P:methylation"/>
    <property type="evidence" value="ECO:0007669"/>
    <property type="project" value="UniProtKB-KW"/>
</dbReference>
<dbReference type="InterPro" id="IPR043151">
    <property type="entry name" value="BAH_sf"/>
</dbReference>
<evidence type="ECO:0000313" key="12">
    <source>
        <dbReference type="Proteomes" id="UP000799437"/>
    </source>
</evidence>
<evidence type="ECO:0000256" key="2">
    <source>
        <dbReference type="ARBA" id="ARBA00011975"/>
    </source>
</evidence>
<dbReference type="Proteomes" id="UP000799437">
    <property type="component" value="Unassembled WGS sequence"/>
</dbReference>
<dbReference type="InterPro" id="IPR001525">
    <property type="entry name" value="C5_MeTfrase"/>
</dbReference>
<evidence type="ECO:0000256" key="8">
    <source>
        <dbReference type="PROSITE-ProRule" id="PRU01016"/>
    </source>
</evidence>
<organism evidence="11 12">
    <name type="scientific">Pseudovirgaria hyperparasitica</name>
    <dbReference type="NCBI Taxonomy" id="470096"/>
    <lineage>
        <taxon>Eukaryota</taxon>
        <taxon>Fungi</taxon>
        <taxon>Dikarya</taxon>
        <taxon>Ascomycota</taxon>
        <taxon>Pezizomycotina</taxon>
        <taxon>Dothideomycetes</taxon>
        <taxon>Dothideomycetes incertae sedis</taxon>
        <taxon>Acrospermales</taxon>
        <taxon>Acrospermaceae</taxon>
        <taxon>Pseudovirgaria</taxon>
    </lineage>
</organism>
<comment type="similarity">
    <text evidence="8">Belongs to the class I-like SAM-binding methyltransferase superfamily. C5-methyltransferase family.</text>
</comment>
<evidence type="ECO:0000259" key="10">
    <source>
        <dbReference type="PROSITE" id="PS51038"/>
    </source>
</evidence>
<dbReference type="EC" id="2.1.1.37" evidence="2"/>
<evidence type="ECO:0000256" key="1">
    <source>
        <dbReference type="ARBA" id="ARBA00004123"/>
    </source>
</evidence>
<dbReference type="GO" id="GO:0003682">
    <property type="term" value="F:chromatin binding"/>
    <property type="evidence" value="ECO:0007669"/>
    <property type="project" value="InterPro"/>
</dbReference>
<reference evidence="11" key="1">
    <citation type="journal article" date="2020" name="Stud. Mycol.">
        <title>101 Dothideomycetes genomes: a test case for predicting lifestyles and emergence of pathogens.</title>
        <authorList>
            <person name="Haridas S."/>
            <person name="Albert R."/>
            <person name="Binder M."/>
            <person name="Bloem J."/>
            <person name="Labutti K."/>
            <person name="Salamov A."/>
            <person name="Andreopoulos B."/>
            <person name="Baker S."/>
            <person name="Barry K."/>
            <person name="Bills G."/>
            <person name="Bluhm B."/>
            <person name="Cannon C."/>
            <person name="Castanera R."/>
            <person name="Culley D."/>
            <person name="Daum C."/>
            <person name="Ezra D."/>
            <person name="Gonzalez J."/>
            <person name="Henrissat B."/>
            <person name="Kuo A."/>
            <person name="Liang C."/>
            <person name="Lipzen A."/>
            <person name="Lutzoni F."/>
            <person name="Magnuson J."/>
            <person name="Mondo S."/>
            <person name="Nolan M."/>
            <person name="Ohm R."/>
            <person name="Pangilinan J."/>
            <person name="Park H.-J."/>
            <person name="Ramirez L."/>
            <person name="Alfaro M."/>
            <person name="Sun H."/>
            <person name="Tritt A."/>
            <person name="Yoshinaga Y."/>
            <person name="Zwiers L.-H."/>
            <person name="Turgeon B."/>
            <person name="Goodwin S."/>
            <person name="Spatafora J."/>
            <person name="Crous P."/>
            <person name="Grigoriev I."/>
        </authorList>
    </citation>
    <scope>NUCLEOTIDE SEQUENCE</scope>
    <source>
        <strain evidence="11">CBS 121739</strain>
    </source>
</reference>
<keyword evidence="4 8" id="KW-0808">Transferase</keyword>
<keyword evidence="6" id="KW-0238">DNA-binding</keyword>
<dbReference type="Gene3D" id="3.90.120.10">
    <property type="entry name" value="DNA Methylase, subunit A, domain 2"/>
    <property type="match status" value="1"/>
</dbReference>